<keyword evidence="3" id="KW-1185">Reference proteome</keyword>
<proteinExistence type="predicted"/>
<evidence type="ECO:0000256" key="1">
    <source>
        <dbReference type="SAM" id="Coils"/>
    </source>
</evidence>
<dbReference type="EMBL" id="MG999954">
    <property type="protein sequence ID" value="AVR55436.1"/>
    <property type="molecule type" value="Genomic_DNA"/>
</dbReference>
<keyword evidence="1" id="KW-0175">Coiled coil</keyword>
<feature type="coiled-coil region" evidence="1">
    <location>
        <begin position="73"/>
        <end position="100"/>
    </location>
</feature>
<organism evidence="2 3">
    <name type="scientific">Enterobacter phage myPSH1140</name>
    <dbReference type="NCBI Taxonomy" id="2108137"/>
    <lineage>
        <taxon>Viruses</taxon>
        <taxon>Duplodnaviria</taxon>
        <taxon>Heunggongvirae</taxon>
        <taxon>Uroviricota</taxon>
        <taxon>Caudoviricetes</taxon>
        <taxon>Pantevenvirales</taxon>
        <taxon>Straboviridae</taxon>
        <taxon>Tevenvirinae</taxon>
        <taxon>Karamvirus</taxon>
        <taxon>Karamvirus mypsh1140</taxon>
    </lineage>
</organism>
<evidence type="ECO:0000313" key="2">
    <source>
        <dbReference type="EMBL" id="AVR55436.1"/>
    </source>
</evidence>
<protein>
    <recommendedName>
        <fullName evidence="4">Anti-restriction nuclease</fullName>
    </recommendedName>
</protein>
<gene>
    <name evidence="2" type="ORF">PSH1140_231</name>
</gene>
<reference evidence="2 3" key="1">
    <citation type="submission" date="2018-02" db="EMBL/GenBank/DDBJ databases">
        <title>Isolation, characterization and genome analysis of lytic bacteriophages against Enterobacter cloacae.</title>
        <authorList>
            <person name="Ramesh N."/>
            <person name="Prasanth M."/>
            <person name="Tamhankar A.J."/>
            <person name="Lundborg C.S."/>
        </authorList>
    </citation>
    <scope>NUCLEOTIDE SEQUENCE [LARGE SCALE GENOMIC DNA]</scope>
</reference>
<dbReference type="Proteomes" id="UP000244328">
    <property type="component" value="Segment"/>
</dbReference>
<evidence type="ECO:0000313" key="3">
    <source>
        <dbReference type="Proteomes" id="UP000244328"/>
    </source>
</evidence>
<accession>A0A2R3ZXF5</accession>
<sequence length="101" mass="11939">MKMNIKLLQIESLRNQINALKKANEMMHEQWASLTNEPGWSWLSEAAVKKLTIDNDAWRWNGTIKPLFAQYYVMLNLEMIKELERQIKKLEEQDEQSSSKA</sequence>
<feature type="coiled-coil region" evidence="1">
    <location>
        <begin position="3"/>
        <end position="30"/>
    </location>
</feature>
<name>A0A2R3ZXF5_9CAUD</name>
<evidence type="ECO:0008006" key="4">
    <source>
        <dbReference type="Google" id="ProtNLM"/>
    </source>
</evidence>